<organism evidence="1 2">
    <name type="scientific">Calicophoron daubneyi</name>
    <name type="common">Rumen fluke</name>
    <name type="synonym">Paramphistomum daubneyi</name>
    <dbReference type="NCBI Taxonomy" id="300641"/>
    <lineage>
        <taxon>Eukaryota</taxon>
        <taxon>Metazoa</taxon>
        <taxon>Spiralia</taxon>
        <taxon>Lophotrochozoa</taxon>
        <taxon>Platyhelminthes</taxon>
        <taxon>Trematoda</taxon>
        <taxon>Digenea</taxon>
        <taxon>Plagiorchiida</taxon>
        <taxon>Pronocephalata</taxon>
        <taxon>Paramphistomoidea</taxon>
        <taxon>Paramphistomidae</taxon>
        <taxon>Calicophoron</taxon>
    </lineage>
</organism>
<dbReference type="Proteomes" id="UP001497525">
    <property type="component" value="Unassembled WGS sequence"/>
</dbReference>
<comment type="caution">
    <text evidence="1">The sequence shown here is derived from an EMBL/GenBank/DDBJ whole genome shotgun (WGS) entry which is preliminary data.</text>
</comment>
<reference evidence="1" key="1">
    <citation type="submission" date="2024-06" db="EMBL/GenBank/DDBJ databases">
        <authorList>
            <person name="Liu X."/>
            <person name="Lenzi L."/>
            <person name="Haldenby T S."/>
            <person name="Uol C."/>
        </authorList>
    </citation>
    <scope>NUCLEOTIDE SEQUENCE</scope>
</reference>
<proteinExistence type="predicted"/>
<evidence type="ECO:0000313" key="2">
    <source>
        <dbReference type="Proteomes" id="UP001497525"/>
    </source>
</evidence>
<name>A0AAV2TS09_CALDB</name>
<accession>A0AAV2TS09</accession>
<dbReference type="AlphaFoldDB" id="A0AAV2TS09"/>
<dbReference type="EMBL" id="CAXLJL010000600">
    <property type="protein sequence ID" value="CAL5139247.1"/>
    <property type="molecule type" value="Genomic_DNA"/>
</dbReference>
<sequence>MPNSLHRSLAETTAFFKLVPFHRCSISDTDHNRIQSSMSLFPYYCPSSGFCKFWHSNRDYLDSGYPLIAAVCSVSTFSLLLQQFSFSDSDSSTFCSLVINSVDIHNSSGERSLFLRWFPGVALQKETIFFMY</sequence>
<gene>
    <name evidence="1" type="ORF">CDAUBV1_LOCUS14280</name>
</gene>
<evidence type="ECO:0000313" key="1">
    <source>
        <dbReference type="EMBL" id="CAL5139247.1"/>
    </source>
</evidence>
<protein>
    <submittedName>
        <fullName evidence="1">Uncharacterized protein</fullName>
    </submittedName>
</protein>